<keyword evidence="2" id="KW-1185">Reference proteome</keyword>
<dbReference type="Gene3D" id="3.40.50.1110">
    <property type="entry name" value="SGNH hydrolase"/>
    <property type="match status" value="1"/>
</dbReference>
<evidence type="ECO:0000313" key="1">
    <source>
        <dbReference type="EMBL" id="QOR58798.1"/>
    </source>
</evidence>
<proteinExistence type="predicted"/>
<dbReference type="RefSeq" id="YP_010110956.1">
    <property type="nucleotide sequence ID" value="NC_055876.1"/>
</dbReference>
<name>A0A7M1RWR7_9CAUD</name>
<accession>A0A7M1RWR7</accession>
<evidence type="ECO:0000313" key="2">
    <source>
        <dbReference type="Proteomes" id="UP000593979"/>
    </source>
</evidence>
<dbReference type="GeneID" id="65129279"/>
<organism evidence="1 2">
    <name type="scientific">uncultured phage cr11_1</name>
    <dbReference type="NCBI Taxonomy" id="2772067"/>
    <lineage>
        <taxon>Viruses</taxon>
        <taxon>Duplodnaviria</taxon>
        <taxon>Heunggongvirae</taxon>
        <taxon>Uroviricota</taxon>
        <taxon>Caudoviricetes</taxon>
        <taxon>Crassvirales</taxon>
        <taxon>Intestiviridae</taxon>
        <taxon>Crudevirinae</taxon>
        <taxon>Delmidovirus</taxon>
        <taxon>Delmidovirus splanchnicus</taxon>
    </lineage>
</organism>
<reference evidence="1 2" key="1">
    <citation type="submission" date="2020-07" db="EMBL/GenBank/DDBJ databases">
        <title>Taxonomic proposal: Crassvirales, a new order of highly abundant and diverse bacterial viruses.</title>
        <authorList>
            <person name="Shkoporov A.N."/>
            <person name="Stockdale S.R."/>
            <person name="Guerin E."/>
            <person name="Ross R.P."/>
            <person name="Hill C."/>
        </authorList>
    </citation>
    <scope>NUCLEOTIDE SEQUENCE [LARGE SCALE GENOMIC DNA]</scope>
</reference>
<sequence>METKAIDGVSISQLQNKFMTGDELIPVEYDGKNYNINTRDIFNNVSDYNVSVLFPNDGINGDNKYDLEQACKILKPYFDNQNAKHGFIISFYNSDNIIEKWLFCKDNIAPKNFMKINTYENPNNYIGVLKKGVYPNKYVIFKGKQFAGLSISINFKTFDDSGAIVGYDENKEIVLYYTESFTAEIPDNLVSLNIEYNSIEIIDDIILQISPIELNKRLSNDEKKIQKIYDAVFEIPLISLPQINIGGNIENNIVIENGYLSTYYQNTTKNIQNIIIKGTANPYIYNYPLYGFSNTKPIVGTTLENVAIAKKKGEVVEHKTTINPNQYIYINGNENKLKIYEVKDEQEKNIQLFNIIRQHNSLYNKKYVAAGDSFTEAIFEAFTDENGLKGKQSPEFWDSKWNCWKSYAYHIAKRNEMIFYPNGVSGSTIHDNGNKNAFCKERYKNTDKIPLDTDYLTLMFGLNEINLVTDDKIGDKNSVDDTTWWGAWNKVLEYYITSMPYCKIGIIIADAWFHKTLRDELIKISNYWGIPYLDLKGDLQVPMMLDGRYDNSIINSKAIQLRNKAFQTSDTDHHPNPKGHLYRSTIIENFLRRL</sequence>
<dbReference type="SUPFAM" id="SSF52266">
    <property type="entry name" value="SGNH hydrolase"/>
    <property type="match status" value="1"/>
</dbReference>
<protein>
    <submittedName>
        <fullName evidence="1">Uncharacterized protein</fullName>
    </submittedName>
</protein>
<dbReference type="KEGG" id="vg:65129279"/>
<dbReference type="EMBL" id="MT774383">
    <property type="protein sequence ID" value="QOR58798.1"/>
    <property type="molecule type" value="Genomic_DNA"/>
</dbReference>
<dbReference type="InterPro" id="IPR036514">
    <property type="entry name" value="SGNH_hydro_sf"/>
</dbReference>
<dbReference type="Proteomes" id="UP000593979">
    <property type="component" value="Segment"/>
</dbReference>